<dbReference type="SUPFAM" id="SSF100910">
    <property type="entry name" value="Chemosensory protein Csp2"/>
    <property type="match status" value="1"/>
</dbReference>
<dbReference type="InterPro" id="IPR036682">
    <property type="entry name" value="OS_D_A10/PebIII_sf"/>
</dbReference>
<sequence>MITKSKCDESYTNKYDGVDLAEILASERLLNGYVSCLLGAGPCTPDGNELKSEYSSDGSYKREYLTRLHPEQEKSTNKSKEYEENLKDKLIE</sequence>
<name>A0A0L7KXY9_OPEBR</name>
<evidence type="ECO:0000313" key="2">
    <source>
        <dbReference type="EMBL" id="KOB68020.1"/>
    </source>
</evidence>
<dbReference type="AlphaFoldDB" id="A0A0L7KXY9"/>
<dbReference type="InterPro" id="IPR005055">
    <property type="entry name" value="A10/PebIII"/>
</dbReference>
<accession>A0A0L7KXY9</accession>
<feature type="region of interest" description="Disordered" evidence="1">
    <location>
        <begin position="46"/>
        <end position="92"/>
    </location>
</feature>
<comment type="caution">
    <text evidence="2">The sequence shown here is derived from an EMBL/GenBank/DDBJ whole genome shotgun (WGS) entry which is preliminary data.</text>
</comment>
<keyword evidence="3" id="KW-1185">Reference proteome</keyword>
<protein>
    <submittedName>
        <fullName evidence="2">Chemosensory protein CSP1</fullName>
    </submittedName>
</protein>
<gene>
    <name evidence="2" type="ORF">OBRU01_19237</name>
</gene>
<proteinExistence type="predicted"/>
<reference evidence="2 3" key="1">
    <citation type="journal article" date="2015" name="Genome Biol. Evol.">
        <title>The genome of winter moth (Operophtera brumata) provides a genomic perspective on sexual dimorphism and phenology.</title>
        <authorList>
            <person name="Derks M.F."/>
            <person name="Smit S."/>
            <person name="Salis L."/>
            <person name="Schijlen E."/>
            <person name="Bossers A."/>
            <person name="Mateman C."/>
            <person name="Pijl A.S."/>
            <person name="de Ridder D."/>
            <person name="Groenen M.A."/>
            <person name="Visser M.E."/>
            <person name="Megens H.J."/>
        </authorList>
    </citation>
    <scope>NUCLEOTIDE SEQUENCE [LARGE SCALE GENOMIC DNA]</scope>
    <source>
        <strain evidence="2">WM2013NL</strain>
        <tissue evidence="2">Head and thorax</tissue>
    </source>
</reference>
<evidence type="ECO:0000256" key="1">
    <source>
        <dbReference type="SAM" id="MobiDB-lite"/>
    </source>
</evidence>
<dbReference type="Gene3D" id="1.10.2080.10">
    <property type="entry name" value="Insect odorant-binding protein A10/Ejaculatory bulb-specific protein 3"/>
    <property type="match status" value="1"/>
</dbReference>
<feature type="compositionally biased region" description="Basic and acidic residues" evidence="1">
    <location>
        <begin position="48"/>
        <end position="92"/>
    </location>
</feature>
<dbReference type="Pfam" id="PF03392">
    <property type="entry name" value="OS-D"/>
    <property type="match status" value="1"/>
</dbReference>
<dbReference type="EMBL" id="JTDY01004553">
    <property type="protein sequence ID" value="KOB68020.1"/>
    <property type="molecule type" value="Genomic_DNA"/>
</dbReference>
<dbReference type="Proteomes" id="UP000037510">
    <property type="component" value="Unassembled WGS sequence"/>
</dbReference>
<dbReference type="PANTHER" id="PTHR11257">
    <property type="entry name" value="CHEMOSENSORY PROTEIN-RELATED"/>
    <property type="match status" value="1"/>
</dbReference>
<dbReference type="PANTHER" id="PTHR11257:SF12">
    <property type="entry name" value="EJACULATORY BULB-SPECIFIC PROTEIN 3-RELATED"/>
    <property type="match status" value="1"/>
</dbReference>
<organism evidence="2 3">
    <name type="scientific">Operophtera brumata</name>
    <name type="common">Winter moth</name>
    <name type="synonym">Phalaena brumata</name>
    <dbReference type="NCBI Taxonomy" id="104452"/>
    <lineage>
        <taxon>Eukaryota</taxon>
        <taxon>Metazoa</taxon>
        <taxon>Ecdysozoa</taxon>
        <taxon>Arthropoda</taxon>
        <taxon>Hexapoda</taxon>
        <taxon>Insecta</taxon>
        <taxon>Pterygota</taxon>
        <taxon>Neoptera</taxon>
        <taxon>Endopterygota</taxon>
        <taxon>Lepidoptera</taxon>
        <taxon>Glossata</taxon>
        <taxon>Ditrysia</taxon>
        <taxon>Geometroidea</taxon>
        <taxon>Geometridae</taxon>
        <taxon>Larentiinae</taxon>
        <taxon>Operophtera</taxon>
    </lineage>
</organism>
<evidence type="ECO:0000313" key="3">
    <source>
        <dbReference type="Proteomes" id="UP000037510"/>
    </source>
</evidence>